<comment type="similarity">
    <text evidence="1">Belongs to the transferase hexapeptide repeat family.</text>
</comment>
<dbReference type="InterPro" id="IPR011004">
    <property type="entry name" value="Trimer_LpxA-like_sf"/>
</dbReference>
<evidence type="ECO:0000256" key="3">
    <source>
        <dbReference type="ARBA" id="ARBA00022737"/>
    </source>
</evidence>
<dbReference type="RefSeq" id="WP_093973005.1">
    <property type="nucleotide sequence ID" value="NZ_FXXQ01000002.1"/>
</dbReference>
<dbReference type="EMBL" id="FXXQ01000002">
    <property type="protein sequence ID" value="SMX23064.1"/>
    <property type="molecule type" value="Genomic_DNA"/>
</dbReference>
<dbReference type="SUPFAM" id="SSF51161">
    <property type="entry name" value="Trimeric LpxA-like enzymes"/>
    <property type="match status" value="1"/>
</dbReference>
<keyword evidence="6" id="KW-1185">Reference proteome</keyword>
<organism evidence="5 6">
    <name type="scientific">Boseongicola aestuarii</name>
    <dbReference type="NCBI Taxonomy" id="1470561"/>
    <lineage>
        <taxon>Bacteria</taxon>
        <taxon>Pseudomonadati</taxon>
        <taxon>Pseudomonadota</taxon>
        <taxon>Alphaproteobacteria</taxon>
        <taxon>Rhodobacterales</taxon>
        <taxon>Paracoccaceae</taxon>
        <taxon>Boseongicola</taxon>
    </lineage>
</organism>
<evidence type="ECO:0000313" key="5">
    <source>
        <dbReference type="EMBL" id="SMX23064.1"/>
    </source>
</evidence>
<proteinExistence type="inferred from homology"/>
<dbReference type="InterPro" id="IPR050179">
    <property type="entry name" value="Trans_hexapeptide_repeat"/>
</dbReference>
<dbReference type="GO" id="GO:0016746">
    <property type="term" value="F:acyltransferase activity"/>
    <property type="evidence" value="ECO:0007669"/>
    <property type="project" value="UniProtKB-KW"/>
</dbReference>
<evidence type="ECO:0000313" key="6">
    <source>
        <dbReference type="Proteomes" id="UP000201838"/>
    </source>
</evidence>
<keyword evidence="4 5" id="KW-0012">Acyltransferase</keyword>
<name>A0A238IZG9_9RHOB</name>
<evidence type="ECO:0000256" key="2">
    <source>
        <dbReference type="ARBA" id="ARBA00022679"/>
    </source>
</evidence>
<evidence type="ECO:0000256" key="1">
    <source>
        <dbReference type="ARBA" id="ARBA00007274"/>
    </source>
</evidence>
<dbReference type="PANTHER" id="PTHR43300">
    <property type="entry name" value="ACETYLTRANSFERASE"/>
    <property type="match status" value="1"/>
</dbReference>
<protein>
    <submittedName>
        <fullName evidence="5">Streptogramin A acetyltransferase</fullName>
        <ecNumber evidence="5">2.3.1.-</ecNumber>
    </submittedName>
</protein>
<reference evidence="5 6" key="1">
    <citation type="submission" date="2017-05" db="EMBL/GenBank/DDBJ databases">
        <authorList>
            <person name="Song R."/>
            <person name="Chenine A.L."/>
            <person name="Ruprecht R.M."/>
        </authorList>
    </citation>
    <scope>NUCLEOTIDE SEQUENCE [LARGE SCALE GENOMIC DNA]</scope>
    <source>
        <strain evidence="5 6">CECT 8489</strain>
    </source>
</reference>
<dbReference type="EC" id="2.3.1.-" evidence="5"/>
<evidence type="ECO:0000256" key="4">
    <source>
        <dbReference type="ARBA" id="ARBA00023315"/>
    </source>
</evidence>
<keyword evidence="2 5" id="KW-0808">Transferase</keyword>
<dbReference type="CDD" id="cd03349">
    <property type="entry name" value="LbH_XAT"/>
    <property type="match status" value="1"/>
</dbReference>
<dbReference type="Pfam" id="PF00132">
    <property type="entry name" value="Hexapep"/>
    <property type="match status" value="1"/>
</dbReference>
<gene>
    <name evidence="5" type="primary">vatD_1</name>
    <name evidence="5" type="ORF">BOA8489_01165</name>
</gene>
<accession>A0A238IZG9</accession>
<sequence>MPFAKPDTRFPITLPDGSHHQGTVFLKAVLRHSRIEVGDYSYYSDHAPLEDPSGYAARIAPYLFEFSPEKLVIGKFCQIASGVQFITSSANHRYDGISTFPFAIFDGMGAGRPSMPTSFADTVIGNDVWIGTGAMILPGAQIGSGVIIGAGSVVRGKVPDYTIVAGNPAQVVRHRFDPAQTARLMKLAWWDWPIDLIVANGAAICGGDVDALERVVAKG</sequence>
<dbReference type="Proteomes" id="UP000201838">
    <property type="component" value="Unassembled WGS sequence"/>
</dbReference>
<keyword evidence="3" id="KW-0677">Repeat</keyword>
<dbReference type="InterPro" id="IPR018357">
    <property type="entry name" value="Hexapep_transf_CS"/>
</dbReference>
<dbReference type="OrthoDB" id="9815592at2"/>
<dbReference type="AlphaFoldDB" id="A0A238IZG9"/>
<dbReference type="InterPro" id="IPR001451">
    <property type="entry name" value="Hexapep"/>
</dbReference>
<dbReference type="PROSITE" id="PS00101">
    <property type="entry name" value="HEXAPEP_TRANSFERASES"/>
    <property type="match status" value="1"/>
</dbReference>
<dbReference type="Gene3D" id="2.160.10.10">
    <property type="entry name" value="Hexapeptide repeat proteins"/>
    <property type="match status" value="1"/>
</dbReference>
<dbReference type="PANTHER" id="PTHR43300:SF11">
    <property type="entry name" value="ACETYLTRANSFERASE RV3034C-RELATED"/>
    <property type="match status" value="1"/>
</dbReference>